<accession>A0A5C7S6T4</accession>
<name>A0A5C7S6T4_THASP</name>
<sequence length="1245" mass="131966">MVTDKAQLTPMDALRAAPDALLGVSPDAVNALKDLAIPTVFDLAVSRIFANAALLFEAATDPRSMLARFGMAPADVLDALPPGVSLDQLRNQPISILEGIGAAAAAKLSKAISVSTVRDLALWPPYLAARAIVRAVFYPDDVPGGDRDAPADLLPKSGEFPTERVFYTTLVFDGFDGDPGQLAPLEAPVAINPVVGDAFGFTKPGIGALLTMAQSWYAQGVALGQLLHSVALAPGESTRIAMIDWSRRSTGKQDETVSETESLSNVTEHSRALSEVTSAVAQEAQSGFSETEAQSFSRQSGSAGGFSLGPITIGESGGSARSITHAMSFSSSSGRRDLSASMTQNVVDRTQQHANAARNRRATVVKEISQTERDQVSSRVVTNYNHMHALSVQYYEVVQIYRVSVALTRVEKCLFIPMALVDFRNPNLVRQFKDALRTAAIDPDAAALLGTDLDTVEVKNPLGAKLALNNPFGARAEAKDSGKTLALPDEARLTEITVIRSRGGINDLPKLSELTISLRDGSKAEIQYAPTSTSTSDDIKVIDRPALREIASISMSSLANPSDNQYHLTFALNNKGTSLWFTGSLLITPGAPVTALTFTGGGVWQNLVDHLVANRLHYSQAVFRSLDPATVTLLLANYSYKGKPVTVQIDPQPVTTAGNYLVFKTHVNPDADDNEGAAWKQWLDEHGVSFKDVKEDLVPLPSGGVFAEAVLGRYNSAEKLDITRFWNWQDSPIPIVAPEIAPLQLGSRATDEDLKAQPFSPPLVNIVNPTSLPDPVGMAGVLQAIQNGNMFRDMSGLAATIGLAQAGMQTTSDAATAANVQAGSNMATAAKKEVEMFKAALAFAAAVMGKGSSDTSPSTISNEGAKINHGRSLDQRGVTPQGGGNGAAPAAIPAGGSGGGNGSGGGGAEAPTANGNNEEAAFRRALWGSQGESQGQAQRAMLGFALDAGGGAPALNPGAFKEFVDTNRLDLDIADLLRSLDEYPADSWAKQIAAFAHHELKNGNLYGIFRAANAAKAKVLIPASYHAQLDADIGTIGNAFTMSHIGGPGAYKGVTIVANGVVDAGLAAGAGRQQLARVVTHELTHFRNRDFFIALQLSTPAANPPFYVDLAKANAHPKTQERPWYIMGELVCNHVAWRVNQDLQNKATGAAIQSNPNKKGFFHYALALKADGKTNWPDNGYLADLEAAGRFRQQIAEWLQKIGGEKALYHDDPTKNAAVRQFMKDVYDEVKPAFAVPPEAPEGGV</sequence>
<gene>
    <name evidence="2" type="ORF">E6Q80_20945</name>
</gene>
<proteinExistence type="predicted"/>
<dbReference type="EMBL" id="SSFD01000358">
    <property type="protein sequence ID" value="TXH79253.1"/>
    <property type="molecule type" value="Genomic_DNA"/>
</dbReference>
<feature type="compositionally biased region" description="Gly residues" evidence="1">
    <location>
        <begin position="895"/>
        <end position="908"/>
    </location>
</feature>
<evidence type="ECO:0000313" key="2">
    <source>
        <dbReference type="EMBL" id="TXH79253.1"/>
    </source>
</evidence>
<comment type="caution">
    <text evidence="2">The sequence shown here is derived from an EMBL/GenBank/DDBJ whole genome shotgun (WGS) entry which is preliminary data.</text>
</comment>
<dbReference type="RefSeq" id="WP_276661982.1">
    <property type="nucleotide sequence ID" value="NZ_SSFD01000358.1"/>
</dbReference>
<feature type="compositionally biased region" description="Polar residues" evidence="1">
    <location>
        <begin position="283"/>
        <end position="301"/>
    </location>
</feature>
<feature type="compositionally biased region" description="Polar residues" evidence="1">
    <location>
        <begin position="852"/>
        <end position="862"/>
    </location>
</feature>
<reference evidence="2 3" key="1">
    <citation type="submission" date="2018-09" db="EMBL/GenBank/DDBJ databases">
        <title>Metagenome Assembled Genomes from an Advanced Water Purification Facility.</title>
        <authorList>
            <person name="Stamps B.W."/>
            <person name="Spear J.R."/>
        </authorList>
    </citation>
    <scope>NUCLEOTIDE SEQUENCE [LARGE SCALE GENOMIC DNA]</scope>
    <source>
        <strain evidence="2">Bin_27_1</strain>
    </source>
</reference>
<feature type="region of interest" description="Disordered" evidence="1">
    <location>
        <begin position="283"/>
        <end position="302"/>
    </location>
</feature>
<dbReference type="AlphaFoldDB" id="A0A5C7S6T4"/>
<feature type="region of interest" description="Disordered" evidence="1">
    <location>
        <begin position="248"/>
        <end position="268"/>
    </location>
</feature>
<evidence type="ECO:0000256" key="1">
    <source>
        <dbReference type="SAM" id="MobiDB-lite"/>
    </source>
</evidence>
<protein>
    <submittedName>
        <fullName evidence="2">Uncharacterized protein</fullName>
    </submittedName>
</protein>
<feature type="region of interest" description="Disordered" evidence="1">
    <location>
        <begin position="851"/>
        <end position="914"/>
    </location>
</feature>
<evidence type="ECO:0000313" key="3">
    <source>
        <dbReference type="Proteomes" id="UP000321192"/>
    </source>
</evidence>
<dbReference type="Proteomes" id="UP000321192">
    <property type="component" value="Unassembled WGS sequence"/>
</dbReference>
<organism evidence="2 3">
    <name type="scientific">Thauera aminoaromatica</name>
    <dbReference type="NCBI Taxonomy" id="164330"/>
    <lineage>
        <taxon>Bacteria</taxon>
        <taxon>Pseudomonadati</taxon>
        <taxon>Pseudomonadota</taxon>
        <taxon>Betaproteobacteria</taxon>
        <taxon>Rhodocyclales</taxon>
        <taxon>Zoogloeaceae</taxon>
        <taxon>Thauera</taxon>
    </lineage>
</organism>